<dbReference type="InterPro" id="IPR007219">
    <property type="entry name" value="XnlR_reg_dom"/>
</dbReference>
<dbReference type="Proteomes" id="UP000660729">
    <property type="component" value="Unassembled WGS sequence"/>
</dbReference>
<dbReference type="SMART" id="SM00066">
    <property type="entry name" value="GAL4"/>
    <property type="match status" value="1"/>
</dbReference>
<dbReference type="Pfam" id="PF04082">
    <property type="entry name" value="Fungal_trans"/>
    <property type="match status" value="1"/>
</dbReference>
<dbReference type="PANTHER" id="PTHR46910:SF18">
    <property type="entry name" value="ZN(II)2CYS6 TRANSCRIPTION FACTOR (EUROFUNG)"/>
    <property type="match status" value="1"/>
</dbReference>
<evidence type="ECO:0000313" key="5">
    <source>
        <dbReference type="EMBL" id="KAF7196202.1"/>
    </source>
</evidence>
<feature type="compositionally biased region" description="Polar residues" evidence="3">
    <location>
        <begin position="93"/>
        <end position="108"/>
    </location>
</feature>
<feature type="region of interest" description="Disordered" evidence="3">
    <location>
        <begin position="48"/>
        <end position="108"/>
    </location>
</feature>
<evidence type="ECO:0000256" key="1">
    <source>
        <dbReference type="ARBA" id="ARBA00022723"/>
    </source>
</evidence>
<evidence type="ECO:0000256" key="3">
    <source>
        <dbReference type="SAM" id="MobiDB-lite"/>
    </source>
</evidence>
<feature type="compositionally biased region" description="Basic and acidic residues" evidence="3">
    <location>
        <begin position="590"/>
        <end position="601"/>
    </location>
</feature>
<dbReference type="SUPFAM" id="SSF57701">
    <property type="entry name" value="Zn2/Cys6 DNA-binding domain"/>
    <property type="match status" value="1"/>
</dbReference>
<dbReference type="AlphaFoldDB" id="A0A8H6RRY8"/>
<dbReference type="CDD" id="cd00067">
    <property type="entry name" value="GAL4"/>
    <property type="match status" value="1"/>
</dbReference>
<feature type="compositionally biased region" description="Polar residues" evidence="3">
    <location>
        <begin position="72"/>
        <end position="82"/>
    </location>
</feature>
<accession>A0A8H6RRY8</accession>
<reference evidence="5" key="1">
    <citation type="submission" date="2020-04" db="EMBL/GenBank/DDBJ databases">
        <title>Draft genome resource of the tomato pathogen Pseudocercospora fuligena.</title>
        <authorList>
            <person name="Zaccaron A."/>
        </authorList>
    </citation>
    <scope>NUCLEOTIDE SEQUENCE</scope>
    <source>
        <strain evidence="5">PF001</strain>
    </source>
</reference>
<dbReference type="EMBL" id="JABCIY010000030">
    <property type="protein sequence ID" value="KAF7196202.1"/>
    <property type="molecule type" value="Genomic_DNA"/>
</dbReference>
<comment type="caution">
    <text evidence="5">The sequence shown here is derived from an EMBL/GenBank/DDBJ whole genome shotgun (WGS) entry which is preliminary data.</text>
</comment>
<sequence>MSDELQSSTKKRRISRACDYCHQVSKRCRVVSGESRCQNCVAFDQPCTFDRPRKRRGAPRRKDNGNPEPITSRASATTSLQRQHSREDESVFPQANTRPLNKATNRRSSIAERTISEHTSSVQPDSPVNFAPGHNHGVILLPDTWKAPGHYRHANIIDLVELFFEIVYPIFPLFHQPSFIRRISRNEYATDRALFAVTMAVCALVSARVRDGAVFNVQWDLSSLQQPPPDVYYQEAIRQLSTDYMSDSLNTLRTHAILALTAIQEGKVRDMHEHLGRYHTIVAAGGLHDEVNWPKTAGIIEREERRRLFWSIYTLDIFTSIVWGGVIRSREYQSSVSYPTEADDDMFDDSGFANITVPNGNTSTSPGTLHPDSGAISWIAGRNIVVDLYRALEHIMMRLFARNSRAQRQTLIDDVLQASDSLSQEAVLGSVMKMHANLPHCFKTTNPITSKPRLDRFGFQAADIIATVQLLRMVLLSATGASIAEKCQIANEVVNAFIAIPTAYHHAVSVPLLFHLGVIGQILATTLGQTLSENDYSNIRAVMMAMVQLLSSLEGLHASKGASQRLRDQITRIDEYMTLQRHRTSRAHQMRPEAPEMTPRPETDTAYATMMSAYGSQAIDENLDLSPFQLPSEILGDLDNIFDFSQIPWNET</sequence>
<dbReference type="CDD" id="cd12148">
    <property type="entry name" value="fungal_TF_MHR"/>
    <property type="match status" value="1"/>
</dbReference>
<organism evidence="5 6">
    <name type="scientific">Pseudocercospora fuligena</name>
    <dbReference type="NCBI Taxonomy" id="685502"/>
    <lineage>
        <taxon>Eukaryota</taxon>
        <taxon>Fungi</taxon>
        <taxon>Dikarya</taxon>
        <taxon>Ascomycota</taxon>
        <taxon>Pezizomycotina</taxon>
        <taxon>Dothideomycetes</taxon>
        <taxon>Dothideomycetidae</taxon>
        <taxon>Mycosphaerellales</taxon>
        <taxon>Mycosphaerellaceae</taxon>
        <taxon>Pseudocercospora</taxon>
    </lineage>
</organism>
<keyword evidence="2" id="KW-0539">Nucleus</keyword>
<feature type="domain" description="Zn(2)-C6 fungal-type" evidence="4">
    <location>
        <begin position="12"/>
        <end position="58"/>
    </location>
</feature>
<proteinExistence type="predicted"/>
<protein>
    <submittedName>
        <fullName evidence="5">Xylanolytic transcriptional activator xlnR</fullName>
    </submittedName>
</protein>
<dbReference type="InterPro" id="IPR050987">
    <property type="entry name" value="AtrR-like"/>
</dbReference>
<dbReference type="Gene3D" id="4.10.240.10">
    <property type="entry name" value="Zn(2)-C6 fungal-type DNA-binding domain"/>
    <property type="match status" value="1"/>
</dbReference>
<dbReference type="PANTHER" id="PTHR46910">
    <property type="entry name" value="TRANSCRIPTION FACTOR PDR1"/>
    <property type="match status" value="1"/>
</dbReference>
<feature type="region of interest" description="Disordered" evidence="3">
    <location>
        <begin position="582"/>
        <end position="601"/>
    </location>
</feature>
<dbReference type="GO" id="GO:0008270">
    <property type="term" value="F:zinc ion binding"/>
    <property type="evidence" value="ECO:0007669"/>
    <property type="project" value="InterPro"/>
</dbReference>
<dbReference type="InterPro" id="IPR036864">
    <property type="entry name" value="Zn2-C6_fun-type_DNA-bd_sf"/>
</dbReference>
<dbReference type="GO" id="GO:0006351">
    <property type="term" value="P:DNA-templated transcription"/>
    <property type="evidence" value="ECO:0007669"/>
    <property type="project" value="InterPro"/>
</dbReference>
<gene>
    <name evidence="5" type="ORF">HII31_02459</name>
</gene>
<name>A0A8H6RRY8_9PEZI</name>
<dbReference type="OrthoDB" id="2123952at2759"/>
<dbReference type="GO" id="GO:0000981">
    <property type="term" value="F:DNA-binding transcription factor activity, RNA polymerase II-specific"/>
    <property type="evidence" value="ECO:0007669"/>
    <property type="project" value="InterPro"/>
</dbReference>
<keyword evidence="1" id="KW-0479">Metal-binding</keyword>
<evidence type="ECO:0000313" key="6">
    <source>
        <dbReference type="Proteomes" id="UP000660729"/>
    </source>
</evidence>
<dbReference type="GO" id="GO:0003677">
    <property type="term" value="F:DNA binding"/>
    <property type="evidence" value="ECO:0007669"/>
    <property type="project" value="InterPro"/>
</dbReference>
<dbReference type="InterPro" id="IPR001138">
    <property type="entry name" value="Zn2Cys6_DnaBD"/>
</dbReference>
<keyword evidence="6" id="KW-1185">Reference proteome</keyword>
<evidence type="ECO:0000256" key="2">
    <source>
        <dbReference type="ARBA" id="ARBA00023242"/>
    </source>
</evidence>
<evidence type="ECO:0000259" key="4">
    <source>
        <dbReference type="SMART" id="SM00066"/>
    </source>
</evidence>